<dbReference type="PANTHER" id="PTHR11256">
    <property type="entry name" value="BCL-2 RELATED"/>
    <property type="match status" value="1"/>
</dbReference>
<evidence type="ECO:0000313" key="4">
    <source>
        <dbReference type="Ensembl" id="ENSEBUP00000014561.1"/>
    </source>
</evidence>
<protein>
    <recommendedName>
        <fullName evidence="3">Bcl-2 Bcl-2 homology region 1-3 domain-containing protein</fullName>
    </recommendedName>
</protein>
<reference evidence="4" key="2">
    <citation type="submission" date="2025-09" db="UniProtKB">
        <authorList>
            <consortium name="Ensembl"/>
        </authorList>
    </citation>
    <scope>IDENTIFICATION</scope>
</reference>
<dbReference type="CDD" id="cd06845">
    <property type="entry name" value="Bcl-2_like"/>
    <property type="match status" value="1"/>
</dbReference>
<dbReference type="GO" id="GO:0097192">
    <property type="term" value="P:extrinsic apoptotic signaling pathway in absence of ligand"/>
    <property type="evidence" value="ECO:0007669"/>
    <property type="project" value="TreeGrafter"/>
</dbReference>
<dbReference type="InterPro" id="IPR046371">
    <property type="entry name" value="Bcl-2_BH1-3"/>
</dbReference>
<proteinExistence type="inferred from homology"/>
<accession>A0A8C4WVW0</accession>
<dbReference type="SUPFAM" id="SSF56854">
    <property type="entry name" value="Bcl-2 inhibitors of programmed cell death"/>
    <property type="match status" value="1"/>
</dbReference>
<dbReference type="InterPro" id="IPR026298">
    <property type="entry name" value="Bcl-2_fam"/>
</dbReference>
<dbReference type="PANTHER" id="PTHR11256:SF56">
    <property type="entry name" value="BCL-2 BCL-2 HOMOLOGY REGION 1-3 DOMAIN-CONTAINING PROTEIN"/>
    <property type="match status" value="1"/>
</dbReference>
<dbReference type="Ensembl" id="ENSEBUT00000015138.1">
    <property type="protein sequence ID" value="ENSEBUP00000014561.1"/>
    <property type="gene ID" value="ENSEBUG00000009182.1"/>
</dbReference>
<dbReference type="Gene3D" id="1.10.437.10">
    <property type="entry name" value="Blc2-like"/>
    <property type="match status" value="1"/>
</dbReference>
<name>A0A8C4WVW0_EPTBU</name>
<feature type="domain" description="Bcl-2 Bcl-2 homology region 1-3" evidence="3">
    <location>
        <begin position="112"/>
        <end position="216"/>
    </location>
</feature>
<dbReference type="GO" id="GO:0001836">
    <property type="term" value="P:release of cytochrome c from mitochondria"/>
    <property type="evidence" value="ECO:0007669"/>
    <property type="project" value="TreeGrafter"/>
</dbReference>
<dbReference type="GO" id="GO:0008630">
    <property type="term" value="P:intrinsic apoptotic signaling pathway in response to DNA damage"/>
    <property type="evidence" value="ECO:0007669"/>
    <property type="project" value="TreeGrafter"/>
</dbReference>
<dbReference type="InterPro" id="IPR036834">
    <property type="entry name" value="Bcl-2-like_sf"/>
</dbReference>
<dbReference type="GO" id="GO:0042981">
    <property type="term" value="P:regulation of apoptotic process"/>
    <property type="evidence" value="ECO:0007669"/>
    <property type="project" value="InterPro"/>
</dbReference>
<dbReference type="PROSITE" id="PS50062">
    <property type="entry name" value="BCL2_FAMILY"/>
    <property type="match status" value="1"/>
</dbReference>
<dbReference type="SMART" id="SM00337">
    <property type="entry name" value="BCL"/>
    <property type="match status" value="1"/>
</dbReference>
<dbReference type="Pfam" id="PF00452">
    <property type="entry name" value="Bcl-2"/>
    <property type="match status" value="1"/>
</dbReference>
<keyword evidence="5" id="KW-1185">Reference proteome</keyword>
<reference evidence="4" key="1">
    <citation type="submission" date="2025-08" db="UniProtKB">
        <authorList>
            <consortium name="Ensembl"/>
        </authorList>
    </citation>
    <scope>IDENTIFICATION</scope>
</reference>
<organism evidence="4 5">
    <name type="scientific">Eptatretus burgeri</name>
    <name type="common">Inshore hagfish</name>
    <dbReference type="NCBI Taxonomy" id="7764"/>
    <lineage>
        <taxon>Eukaryota</taxon>
        <taxon>Metazoa</taxon>
        <taxon>Chordata</taxon>
        <taxon>Craniata</taxon>
        <taxon>Vertebrata</taxon>
        <taxon>Cyclostomata</taxon>
        <taxon>Myxini</taxon>
        <taxon>Myxiniformes</taxon>
        <taxon>Myxinidae</taxon>
        <taxon>Eptatretinae</taxon>
        <taxon>Eptatretus</taxon>
    </lineage>
</organism>
<dbReference type="Proteomes" id="UP000694388">
    <property type="component" value="Unplaced"/>
</dbReference>
<dbReference type="GO" id="GO:0005741">
    <property type="term" value="C:mitochondrial outer membrane"/>
    <property type="evidence" value="ECO:0007669"/>
    <property type="project" value="TreeGrafter"/>
</dbReference>
<evidence type="ECO:0000256" key="2">
    <source>
        <dbReference type="ARBA" id="ARBA00022703"/>
    </source>
</evidence>
<evidence type="ECO:0000259" key="3">
    <source>
        <dbReference type="SMART" id="SM00337"/>
    </source>
</evidence>
<dbReference type="GeneTree" id="ENSGT00930000152725"/>
<dbReference type="GO" id="GO:0051400">
    <property type="term" value="F:BH domain binding"/>
    <property type="evidence" value="ECO:0007669"/>
    <property type="project" value="TreeGrafter"/>
</dbReference>
<dbReference type="InterPro" id="IPR002475">
    <property type="entry name" value="Bcl2-like"/>
</dbReference>
<keyword evidence="2" id="KW-0053">Apoptosis</keyword>
<sequence length="265" mass="29907">MKDAECQTERAITDVTTNSTKEGFIGFITEVVNCTAQAWSRSEKINIISPVTFKHLGWEEFTFKVINKIFNQSIHAQQSSFLSATLSVTKAYMIHHVYPDKQRVHTPEADVLCQIGDELLSKHEKAFSGMVRKLKKEHSTINGRFAALRLRKVAEEMFSDREVNWGRIVALIVFCAVFSRDLNDQGPAEEEIDLMVQEVAKFIVEHDGWIRQEGGWVSVHGTAARVRGSWCSGVLGMLSNLVSATCLKKYFLSFCCTFSLKLYSG</sequence>
<dbReference type="AlphaFoldDB" id="A0A8C4WVW0"/>
<comment type="similarity">
    <text evidence="1">Belongs to the Bcl-2 family.</text>
</comment>
<evidence type="ECO:0000256" key="1">
    <source>
        <dbReference type="ARBA" id="ARBA00009458"/>
    </source>
</evidence>
<evidence type="ECO:0000313" key="5">
    <source>
        <dbReference type="Proteomes" id="UP000694388"/>
    </source>
</evidence>